<evidence type="ECO:0008006" key="3">
    <source>
        <dbReference type="Google" id="ProtNLM"/>
    </source>
</evidence>
<dbReference type="AlphaFoldDB" id="F1Z921"/>
<protein>
    <recommendedName>
        <fullName evidence="3">Carrier domain-containing protein</fullName>
    </recommendedName>
</protein>
<dbReference type="Proteomes" id="UP000004728">
    <property type="component" value="Unassembled WGS sequence"/>
</dbReference>
<sequence length="89" mass="9396">MDNAVSSPDLALREVLDAVLALGTARLAALGTDSPLFGAIPELDSMAIATLFGAIEERFDLFLDDDAISAETLETYGTLLDFVRAQCGC</sequence>
<dbReference type="HOGENOM" id="CLU_108696_8_1_5"/>
<dbReference type="RefSeq" id="WP_008065855.1">
    <property type="nucleotide sequence ID" value="NZ_AQWK01000001.1"/>
</dbReference>
<dbReference type="InterPro" id="IPR036736">
    <property type="entry name" value="ACP-like_sf"/>
</dbReference>
<dbReference type="EMBL" id="AEWJ01000038">
    <property type="protein sequence ID" value="EGD58959.1"/>
    <property type="molecule type" value="Genomic_DNA"/>
</dbReference>
<evidence type="ECO:0000313" key="2">
    <source>
        <dbReference type="Proteomes" id="UP000004728"/>
    </source>
</evidence>
<dbReference type="OrthoDB" id="2626117at2"/>
<proteinExistence type="predicted"/>
<gene>
    <name evidence="1" type="ORF">Y88_1021</name>
</gene>
<dbReference type="eggNOG" id="COG0236">
    <property type="taxonomic scope" value="Bacteria"/>
</dbReference>
<dbReference type="STRING" id="983920.Y88_1021"/>
<dbReference type="SUPFAM" id="SSF47336">
    <property type="entry name" value="ACP-like"/>
    <property type="match status" value="1"/>
</dbReference>
<keyword evidence="2" id="KW-1185">Reference proteome</keyword>
<evidence type="ECO:0000313" key="1">
    <source>
        <dbReference type="EMBL" id="EGD58959.1"/>
    </source>
</evidence>
<name>F1Z921_9SPHN</name>
<comment type="caution">
    <text evidence="1">The sequence shown here is derived from an EMBL/GenBank/DDBJ whole genome shotgun (WGS) entry which is preliminary data.</text>
</comment>
<reference evidence="1 2" key="1">
    <citation type="journal article" date="2012" name="J. Bacteriol.">
        <title>Draft Genome Sequence of Novosphingobium nitrogenifigens Y88T.</title>
        <authorList>
            <person name="Strabala T.J."/>
            <person name="Macdonald L."/>
            <person name="Liu V."/>
            <person name="Smit A.M."/>
        </authorList>
    </citation>
    <scope>NUCLEOTIDE SEQUENCE [LARGE SCALE GENOMIC DNA]</scope>
    <source>
        <strain evidence="1 2">DSM 19370</strain>
    </source>
</reference>
<dbReference type="Gene3D" id="1.10.1200.10">
    <property type="entry name" value="ACP-like"/>
    <property type="match status" value="1"/>
</dbReference>
<organism evidence="1 2">
    <name type="scientific">Novosphingobium nitrogenifigens DSM 19370</name>
    <dbReference type="NCBI Taxonomy" id="983920"/>
    <lineage>
        <taxon>Bacteria</taxon>
        <taxon>Pseudomonadati</taxon>
        <taxon>Pseudomonadota</taxon>
        <taxon>Alphaproteobacteria</taxon>
        <taxon>Sphingomonadales</taxon>
        <taxon>Sphingomonadaceae</taxon>
        <taxon>Novosphingobium</taxon>
    </lineage>
</organism>
<accession>F1Z921</accession>
<dbReference type="InParanoid" id="F1Z921"/>